<feature type="domain" description="DUF2345" evidence="4">
    <location>
        <begin position="695"/>
        <end position="843"/>
    </location>
</feature>
<dbReference type="Pfam" id="PF04717">
    <property type="entry name" value="Phage_base_V"/>
    <property type="match status" value="1"/>
</dbReference>
<keyword evidence="9" id="KW-1185">Reference proteome</keyword>
<feature type="compositionally biased region" description="Basic and acidic residues" evidence="2">
    <location>
        <begin position="601"/>
        <end position="614"/>
    </location>
</feature>
<dbReference type="SUPFAM" id="SSF69279">
    <property type="entry name" value="Phage tail proteins"/>
    <property type="match status" value="1"/>
</dbReference>
<dbReference type="Pfam" id="PF13296">
    <property type="entry name" value="T6SS_Vgr"/>
    <property type="match status" value="1"/>
</dbReference>
<dbReference type="InterPro" id="IPR018769">
    <property type="entry name" value="VgrG2_DUF2345"/>
</dbReference>
<dbReference type="Gene3D" id="2.40.50.230">
    <property type="entry name" value="Gp5 N-terminal domain"/>
    <property type="match status" value="1"/>
</dbReference>
<evidence type="ECO:0000259" key="5">
    <source>
        <dbReference type="Pfam" id="PF13296"/>
    </source>
</evidence>
<dbReference type="InterPro" id="IPR006533">
    <property type="entry name" value="T6SS_Vgr_RhsGE"/>
</dbReference>
<reference evidence="7 9" key="2">
    <citation type="submission" date="2023-07" db="EMBL/GenBank/DDBJ databases">
        <title>A novel proteolytic Acinetobacter species.</title>
        <authorList>
            <person name="Nemec A."/>
            <person name="Radolfova-Krizova L."/>
        </authorList>
    </citation>
    <scope>NUCLEOTIDE SEQUENCE [LARGE SCALE GENOMIC DNA]</scope>
    <source>
        <strain evidence="7 9">NIPH 1865</strain>
    </source>
</reference>
<evidence type="ECO:0000259" key="4">
    <source>
        <dbReference type="Pfam" id="PF10106"/>
    </source>
</evidence>
<dbReference type="AlphaFoldDB" id="R9B706"/>
<dbReference type="Proteomes" id="UP001168902">
    <property type="component" value="Unassembled WGS sequence"/>
</dbReference>
<dbReference type="OrthoDB" id="9762420at2"/>
<proteinExistence type="inferred from homology"/>
<feature type="compositionally biased region" description="Basic and acidic residues" evidence="2">
    <location>
        <begin position="542"/>
        <end position="554"/>
    </location>
</feature>
<sequence length="925" mass="101940">MLNNIYTALDRLGLTAQKRALHIQFSNPIIGAQVLLQRIDGSHEMNGESRAELICLSTSHAIALKNFIGLRVAVDQLTDTGIFRTTGLITAASVGASDGALTVYKLTMQDATALWTKRRNSRVFLNKSVPQILDVLFKEWQQRSPLFAASLTLDKSGLSRDYDVRPFIMQVSENDHDFLTRLLRSEGINWLIDEVQPDVSGFRDPLQPQRLRLIDDNSQYQSLPRRSIRYHPESSAVQATDSITSLISARSLQSTAVHIQRWQADVLQQEEGAGSVLSPHQHSSQYDTASLGLEDAWSVSPAWISDLNAEDGATASGNTQIERLNDQFKAYHNQEAKNFSADSTVRNAQVGYYFVLTDHPEINESAGSDCELLITSKHYFNQNNLPKDLNDQLNQLLMRSDWEIPQLQATEQRQGNRLTLQRRSIPLQPEYNPLRHRPQTHAMIGRVVGPAGEEIYTDEWGRVKVRFLFTREEDHAHDGGAGANGNDTDSAWVDVLTPWAGEGYGARFLPRVGELIAIDFFGGDPDRPFIMGRLHQGQRSPSKFDNKGQLPETRRLSGIRSREIGAEGYNQLRLDDTPGQISAQLQSSHAATQLNLGNLSHPKETEESEGRGEGFELRTDQWGAVRAGEGLLISTHPQARAQGHHLDAAEAKSQLDASLNSAKALSEVAKNQQTDPLAVLDNLKAFLEQIEQQDQGKAKAFKQALMILTSPNSIALSSNEDIHVSAQGQISQTAGDSINLSTQKSLIGHAREKISAFSAQGGISAIAGQGKVEMVAQNDVLDVIARKQLQIISTEDTVYITSPKEIVLKTEGSELRLNGSGVSVTTPFPFVVNAGQHIFKGGAKVDMSQRTFNSSPCYLTYKANDLSGQPIANKKYVMLLEDGSVIKGVTDNQGKTQRVQTKGPQKVSVYIDDPNVKGFTLDIEG</sequence>
<dbReference type="NCBIfam" id="TIGR03361">
    <property type="entry name" value="VI_Rhs_Vgr"/>
    <property type="match status" value="1"/>
</dbReference>
<dbReference type="InterPro" id="IPR006531">
    <property type="entry name" value="Gp5/Vgr_OB"/>
</dbReference>
<name>R9B706_9GAMM</name>
<dbReference type="InterPro" id="IPR017847">
    <property type="entry name" value="T6SS_RhsGE_Vgr_subset"/>
</dbReference>
<evidence type="ECO:0000256" key="1">
    <source>
        <dbReference type="ARBA" id="ARBA00005558"/>
    </source>
</evidence>
<dbReference type="HOGENOM" id="CLU_004121_1_3_6"/>
<evidence type="ECO:0000313" key="7">
    <source>
        <dbReference type="EMBL" id="MDO3656668.1"/>
    </source>
</evidence>
<dbReference type="RefSeq" id="WP_016162212.1">
    <property type="nucleotide sequence ID" value="NZ_JAKZGC010000002.1"/>
</dbReference>
<organism evidence="6 8">
    <name type="scientific">Acinetobacter genomosp. 15BJ</name>
    <dbReference type="NCBI Taxonomy" id="106651"/>
    <lineage>
        <taxon>Bacteria</taxon>
        <taxon>Pseudomonadati</taxon>
        <taxon>Pseudomonadota</taxon>
        <taxon>Gammaproteobacteria</taxon>
        <taxon>Moraxellales</taxon>
        <taxon>Moraxellaceae</taxon>
        <taxon>Acinetobacter</taxon>
    </lineage>
</organism>
<comment type="caution">
    <text evidence="6">The sequence shown here is derived from an EMBL/GenBank/DDBJ whole genome shotgun (WGS) entry which is preliminary data.</text>
</comment>
<dbReference type="Gene3D" id="4.10.220.110">
    <property type="match status" value="1"/>
</dbReference>
<dbReference type="NCBIfam" id="TIGR01646">
    <property type="entry name" value="vgr_GE"/>
    <property type="match status" value="1"/>
</dbReference>
<evidence type="ECO:0000313" key="8">
    <source>
        <dbReference type="Proteomes" id="UP000016203"/>
    </source>
</evidence>
<reference evidence="6 8" key="1">
    <citation type="submission" date="2013-03" db="EMBL/GenBank/DDBJ databases">
        <title>The Genome Sequence of Acinetobacter sp. CIP 110321.</title>
        <authorList>
            <consortium name="The Broad Institute Genome Sequencing Platform"/>
            <consortium name="The Broad Institute Genome Sequencing Center for Infectious Disease"/>
            <person name="Cerqueira G."/>
            <person name="Feldgarden M."/>
            <person name="Courvalin P."/>
            <person name="Perichon B."/>
            <person name="Grillot-Courvalin C."/>
            <person name="Clermont D."/>
            <person name="Rocha E."/>
            <person name="Yoon E.-J."/>
            <person name="Nemec A."/>
            <person name="Walker B."/>
            <person name="Young S.K."/>
            <person name="Zeng Q."/>
            <person name="Gargeya S."/>
            <person name="Fitzgerald M."/>
            <person name="Haas B."/>
            <person name="Abouelleil A."/>
            <person name="Alvarado L."/>
            <person name="Arachchi H.M."/>
            <person name="Berlin A.M."/>
            <person name="Chapman S.B."/>
            <person name="Dewar J."/>
            <person name="Goldberg J."/>
            <person name="Griggs A."/>
            <person name="Gujja S."/>
            <person name="Hansen M."/>
            <person name="Howarth C."/>
            <person name="Imamovic A."/>
            <person name="Larimer J."/>
            <person name="McCowan C."/>
            <person name="Murphy C."/>
            <person name="Neiman D."/>
            <person name="Pearson M."/>
            <person name="Priest M."/>
            <person name="Roberts A."/>
            <person name="Saif S."/>
            <person name="Shea T."/>
            <person name="Sisk P."/>
            <person name="Sykes S."/>
            <person name="Wortman J."/>
            <person name="Nusbaum C."/>
            <person name="Birren B."/>
        </authorList>
    </citation>
    <scope>NUCLEOTIDE SEQUENCE [LARGE SCALE GENOMIC DNA]</scope>
    <source>
        <strain evidence="6 8">CIP 110321</strain>
    </source>
</reference>
<dbReference type="Pfam" id="PF10106">
    <property type="entry name" value="DUF2345"/>
    <property type="match status" value="1"/>
</dbReference>
<feature type="domain" description="Putative type VI secretion system Rhs element associated Vgr" evidence="5">
    <location>
        <begin position="562"/>
        <end position="669"/>
    </location>
</feature>
<dbReference type="SUPFAM" id="SSF69255">
    <property type="entry name" value="gp5 N-terminal domain-like"/>
    <property type="match status" value="1"/>
</dbReference>
<comment type="similarity">
    <text evidence="1">Belongs to the VgrG protein family.</text>
</comment>
<feature type="region of interest" description="Disordered" evidence="2">
    <location>
        <begin position="593"/>
        <end position="614"/>
    </location>
</feature>
<dbReference type="Proteomes" id="UP000016203">
    <property type="component" value="Unassembled WGS sequence"/>
</dbReference>
<dbReference type="InterPro" id="IPR028244">
    <property type="entry name" value="T6SS_Rhs_Vgr_dom"/>
</dbReference>
<accession>R9B706</accession>
<evidence type="ECO:0000313" key="6">
    <source>
        <dbReference type="EMBL" id="EOR10070.1"/>
    </source>
</evidence>
<dbReference type="Pfam" id="PF05954">
    <property type="entry name" value="Phage_GPD"/>
    <property type="match status" value="1"/>
</dbReference>
<dbReference type="Gene3D" id="3.55.50.10">
    <property type="entry name" value="Baseplate protein-like domains"/>
    <property type="match status" value="1"/>
</dbReference>
<evidence type="ECO:0000259" key="3">
    <source>
        <dbReference type="Pfam" id="PF04717"/>
    </source>
</evidence>
<evidence type="ECO:0000313" key="9">
    <source>
        <dbReference type="Proteomes" id="UP001168902"/>
    </source>
</evidence>
<dbReference type="InterPro" id="IPR037026">
    <property type="entry name" value="Vgr_OB-fold_dom_sf"/>
</dbReference>
<feature type="domain" description="Gp5/Type VI secretion system Vgr protein OB-fold" evidence="3">
    <location>
        <begin position="487"/>
        <end position="535"/>
    </location>
</feature>
<dbReference type="Gene3D" id="2.30.110.50">
    <property type="match status" value="1"/>
</dbReference>
<feature type="region of interest" description="Disordered" evidence="2">
    <location>
        <begin position="530"/>
        <end position="554"/>
    </location>
</feature>
<evidence type="ECO:0000256" key="2">
    <source>
        <dbReference type="SAM" id="MobiDB-lite"/>
    </source>
</evidence>
<dbReference type="EMBL" id="JAUMJH010000010">
    <property type="protein sequence ID" value="MDO3656668.1"/>
    <property type="molecule type" value="Genomic_DNA"/>
</dbReference>
<gene>
    <name evidence="6" type="ORF">F896_00190</name>
    <name evidence="7" type="ORF">Q3V53_05515</name>
</gene>
<protein>
    <submittedName>
        <fullName evidence="7">Type VI secretion system Vgr family protein</fullName>
    </submittedName>
</protein>
<dbReference type="EMBL" id="AQFL01000004">
    <property type="protein sequence ID" value="EOR10070.1"/>
    <property type="molecule type" value="Genomic_DNA"/>
</dbReference>
<dbReference type="PATRIC" id="fig|1217699.3.peg.181"/>